<name>A0A7H1B131_9ACTN</name>
<keyword evidence="2" id="KW-1185">Reference proteome</keyword>
<reference evidence="1 2" key="1">
    <citation type="submission" date="2020-09" db="EMBL/GenBank/DDBJ databases">
        <title>A novel species.</title>
        <authorList>
            <person name="Gao J."/>
        </authorList>
    </citation>
    <scope>NUCLEOTIDE SEQUENCE [LARGE SCALE GENOMIC DNA]</scope>
    <source>
        <strain evidence="1 2">CRXT-Y-14</strain>
    </source>
</reference>
<evidence type="ECO:0000313" key="2">
    <source>
        <dbReference type="Proteomes" id="UP000516428"/>
    </source>
</evidence>
<organism evidence="1 2">
    <name type="scientific">Streptomyces xanthii</name>
    <dbReference type="NCBI Taxonomy" id="2768069"/>
    <lineage>
        <taxon>Bacteria</taxon>
        <taxon>Bacillati</taxon>
        <taxon>Actinomycetota</taxon>
        <taxon>Actinomycetes</taxon>
        <taxon>Kitasatosporales</taxon>
        <taxon>Streptomycetaceae</taxon>
        <taxon>Streptomyces</taxon>
    </lineage>
</organism>
<sequence>MDGAQWLAACHAQPEKAFAQWEQAPFLARLPAGRRFDALRVHQPLGLTVLWELGDDAGKVPVLEEHAPPRPVFYILTRPGSTDDWPPAQDDAVLLGAGTELSVPSPHADGITGVQQHTYMWRVPPDGSGRLADPDVLRAALDLARDTDRQAARIRAARSVFYGAKHARQK</sequence>
<dbReference type="KEGG" id="sxn:IAG42_01610"/>
<dbReference type="AlphaFoldDB" id="A0A7H1B131"/>
<evidence type="ECO:0000313" key="1">
    <source>
        <dbReference type="EMBL" id="QNS02436.1"/>
    </source>
</evidence>
<accession>A0A7H1B131</accession>
<dbReference type="EMBL" id="CP061281">
    <property type="protein sequence ID" value="QNS02436.1"/>
    <property type="molecule type" value="Genomic_DNA"/>
</dbReference>
<proteinExistence type="predicted"/>
<dbReference type="RefSeq" id="WP_188335191.1">
    <property type="nucleotide sequence ID" value="NZ_CP061281.1"/>
</dbReference>
<dbReference type="Proteomes" id="UP000516428">
    <property type="component" value="Chromosome"/>
</dbReference>
<gene>
    <name evidence="1" type="ORF">IAG42_01610</name>
</gene>
<protein>
    <submittedName>
        <fullName evidence="1">Uncharacterized protein</fullName>
    </submittedName>
</protein>